<keyword evidence="6" id="KW-1185">Reference proteome</keyword>
<dbReference type="InterPro" id="IPR027395">
    <property type="entry name" value="WH_DNA-bd_dom"/>
</dbReference>
<evidence type="ECO:0000313" key="6">
    <source>
        <dbReference type="Proteomes" id="UP000515703"/>
    </source>
</evidence>
<evidence type="ECO:0000256" key="1">
    <source>
        <dbReference type="ARBA" id="ARBA00023015"/>
    </source>
</evidence>
<dbReference type="EMBL" id="AP023368">
    <property type="protein sequence ID" value="BCJ99006.1"/>
    <property type="molecule type" value="Genomic_DNA"/>
</dbReference>
<dbReference type="KEGG" id="acht:bsdcttw_20470"/>
<dbReference type="PROSITE" id="PS50995">
    <property type="entry name" value="HTH_MARR_2"/>
    <property type="match status" value="1"/>
</dbReference>
<feature type="domain" description="HTH marR-type" evidence="4">
    <location>
        <begin position="1"/>
        <end position="135"/>
    </location>
</feature>
<evidence type="ECO:0000259" key="4">
    <source>
        <dbReference type="PROSITE" id="PS50995"/>
    </source>
</evidence>
<dbReference type="PANTHER" id="PTHR42756:SF1">
    <property type="entry name" value="TRANSCRIPTIONAL REPRESSOR OF EMRAB OPERON"/>
    <property type="match status" value="1"/>
</dbReference>
<keyword evidence="1" id="KW-0805">Transcription regulation</keyword>
<dbReference type="AlphaFoldDB" id="A0A7I8DRU7"/>
<dbReference type="SMART" id="SM00347">
    <property type="entry name" value="HTH_MARR"/>
    <property type="match status" value="1"/>
</dbReference>
<proteinExistence type="predicted"/>
<keyword evidence="3" id="KW-0804">Transcription</keyword>
<dbReference type="RefSeq" id="WP_185259292.1">
    <property type="nucleotide sequence ID" value="NZ_AP023368.1"/>
</dbReference>
<dbReference type="GO" id="GO:0003700">
    <property type="term" value="F:DNA-binding transcription factor activity"/>
    <property type="evidence" value="ECO:0007669"/>
    <property type="project" value="InterPro"/>
</dbReference>
<organism evidence="5 6">
    <name type="scientific">Anaerocolumna chitinilytica</name>
    <dbReference type="NCBI Taxonomy" id="1727145"/>
    <lineage>
        <taxon>Bacteria</taxon>
        <taxon>Bacillati</taxon>
        <taxon>Bacillota</taxon>
        <taxon>Clostridia</taxon>
        <taxon>Lachnospirales</taxon>
        <taxon>Lachnospiraceae</taxon>
        <taxon>Anaerocolumna</taxon>
    </lineage>
</organism>
<protein>
    <submittedName>
        <fullName evidence="5">MarR family transcriptional regulator</fullName>
    </submittedName>
</protein>
<dbReference type="InterPro" id="IPR036388">
    <property type="entry name" value="WH-like_DNA-bd_sf"/>
</dbReference>
<dbReference type="Proteomes" id="UP000515703">
    <property type="component" value="Chromosome"/>
</dbReference>
<dbReference type="InterPro" id="IPR000835">
    <property type="entry name" value="HTH_MarR-typ"/>
</dbReference>
<dbReference type="PANTHER" id="PTHR42756">
    <property type="entry name" value="TRANSCRIPTIONAL REGULATOR, MARR"/>
    <property type="match status" value="1"/>
</dbReference>
<evidence type="ECO:0000256" key="3">
    <source>
        <dbReference type="ARBA" id="ARBA00023163"/>
    </source>
</evidence>
<gene>
    <name evidence="5" type="ORF">bsdcttw_20470</name>
</gene>
<evidence type="ECO:0000256" key="2">
    <source>
        <dbReference type="ARBA" id="ARBA00023125"/>
    </source>
</evidence>
<reference evidence="5 6" key="2">
    <citation type="submission" date="2020-08" db="EMBL/GenBank/DDBJ databases">
        <authorList>
            <person name="Ueki A."/>
            <person name="Tonouchi A."/>
        </authorList>
    </citation>
    <scope>NUCLEOTIDE SEQUENCE [LARGE SCALE GENOMIC DNA]</scope>
    <source>
        <strain evidence="5 6">CTTW</strain>
    </source>
</reference>
<sequence>MDYKELAIQFLEKSYQFQKGKHHKPIDGIMHGEIFVVIFIEKTGRSVLPSEISSEMDISTARIAAALNNLEKKGLITRQIDVNDRRKILVDLTADGRELALKHKQMALKATAHMLELLGEEDSKNLIRIMDKLTELMPKFFDYEMKVRMEKE</sequence>
<dbReference type="SUPFAM" id="SSF46785">
    <property type="entry name" value="Winged helix' DNA-binding domain"/>
    <property type="match status" value="1"/>
</dbReference>
<dbReference type="InterPro" id="IPR036390">
    <property type="entry name" value="WH_DNA-bd_sf"/>
</dbReference>
<reference evidence="5 6" key="1">
    <citation type="submission" date="2020-08" db="EMBL/GenBank/DDBJ databases">
        <title>Draft genome sequencing of an Anaerocolumna strain isolated from anoxic soil subjected to BSD treatment.</title>
        <authorList>
            <person name="Uek A."/>
            <person name="Tonouchi A."/>
        </authorList>
    </citation>
    <scope>NUCLEOTIDE SEQUENCE [LARGE SCALE GENOMIC DNA]</scope>
    <source>
        <strain evidence="5 6">CTTW</strain>
    </source>
</reference>
<name>A0A7I8DRU7_9FIRM</name>
<dbReference type="Gene3D" id="1.10.10.10">
    <property type="entry name" value="Winged helix-like DNA-binding domain superfamily/Winged helix DNA-binding domain"/>
    <property type="match status" value="1"/>
</dbReference>
<accession>A0A7I8DRU7</accession>
<dbReference type="Pfam" id="PF13601">
    <property type="entry name" value="HTH_34"/>
    <property type="match status" value="1"/>
</dbReference>
<keyword evidence="2" id="KW-0238">DNA-binding</keyword>
<evidence type="ECO:0000313" key="5">
    <source>
        <dbReference type="EMBL" id="BCJ99006.1"/>
    </source>
</evidence>
<dbReference type="PRINTS" id="PR00598">
    <property type="entry name" value="HTHMARR"/>
</dbReference>
<dbReference type="GO" id="GO:0003677">
    <property type="term" value="F:DNA binding"/>
    <property type="evidence" value="ECO:0007669"/>
    <property type="project" value="UniProtKB-KW"/>
</dbReference>